<dbReference type="InterPro" id="IPR003689">
    <property type="entry name" value="ZIP"/>
</dbReference>
<dbReference type="PANTHER" id="PTHR11040:SF24">
    <property type="entry name" value="FE(2+) TRANSPORTER 3"/>
    <property type="match status" value="1"/>
</dbReference>
<dbReference type="GO" id="GO:0005385">
    <property type="term" value="F:zinc ion transmembrane transporter activity"/>
    <property type="evidence" value="ECO:0007669"/>
    <property type="project" value="TreeGrafter"/>
</dbReference>
<accession>H1W076</accession>
<evidence type="ECO:0000256" key="1">
    <source>
        <dbReference type="ARBA" id="ARBA00004141"/>
    </source>
</evidence>
<dbReference type="STRING" id="759273.H1W076"/>
<reference evidence="7" key="1">
    <citation type="journal article" date="2012" name="Nat. Genet.">
        <title>Lifestyle transitions in plant pathogenic Colletotrichum fungi deciphered by genome and transcriptome analyses.</title>
        <authorList>
            <person name="O'Connell R.J."/>
            <person name="Thon M.R."/>
            <person name="Hacquard S."/>
            <person name="Amyotte S.G."/>
            <person name="Kleemann J."/>
            <person name="Torres M.F."/>
            <person name="Damm U."/>
            <person name="Buiate E.A."/>
            <person name="Epstein L."/>
            <person name="Alkan N."/>
            <person name="Altmueller J."/>
            <person name="Alvarado-Balderrama L."/>
            <person name="Bauser C.A."/>
            <person name="Becker C."/>
            <person name="Birren B.W."/>
            <person name="Chen Z."/>
            <person name="Choi J."/>
            <person name="Crouch J.A."/>
            <person name="Duvick J.P."/>
            <person name="Farman M.A."/>
            <person name="Gan P."/>
            <person name="Heiman D."/>
            <person name="Henrissat B."/>
            <person name="Howard R.J."/>
            <person name="Kabbage M."/>
            <person name="Koch C."/>
            <person name="Kracher B."/>
            <person name="Kubo Y."/>
            <person name="Law A.D."/>
            <person name="Lebrun M.-H."/>
            <person name="Lee Y.-H."/>
            <person name="Miyara I."/>
            <person name="Moore N."/>
            <person name="Neumann U."/>
            <person name="Nordstroem K."/>
            <person name="Panaccione D.G."/>
            <person name="Panstruga R."/>
            <person name="Place M."/>
            <person name="Proctor R.H."/>
            <person name="Prusky D."/>
            <person name="Rech G."/>
            <person name="Reinhardt R."/>
            <person name="Rollins J.A."/>
            <person name="Rounsley S."/>
            <person name="Schardl C.L."/>
            <person name="Schwartz D.C."/>
            <person name="Shenoy N."/>
            <person name="Shirasu K."/>
            <person name="Sikhakolli U.R."/>
            <person name="Stueber K."/>
            <person name="Sukno S.A."/>
            <person name="Sweigard J.A."/>
            <person name="Takano Y."/>
            <person name="Takahara H."/>
            <person name="Trail F."/>
            <person name="van der Does H.C."/>
            <person name="Voll L.M."/>
            <person name="Will I."/>
            <person name="Young S."/>
            <person name="Zeng Q."/>
            <person name="Zhang J."/>
            <person name="Zhou S."/>
            <person name="Dickman M.B."/>
            <person name="Schulze-Lefert P."/>
            <person name="Ver Loren van Themaat E."/>
            <person name="Ma L.-J."/>
            <person name="Vaillancourt L.J."/>
        </authorList>
    </citation>
    <scope>NUCLEOTIDE SEQUENCE [LARGE SCALE GENOMIC DNA]</scope>
    <source>
        <strain evidence="7">IMI 349063</strain>
    </source>
</reference>
<evidence type="ECO:0000256" key="4">
    <source>
        <dbReference type="ARBA" id="ARBA00023136"/>
    </source>
</evidence>
<proteinExistence type="predicted"/>
<comment type="subcellular location">
    <subcellularLocation>
        <location evidence="1">Membrane</location>
        <topology evidence="1">Multi-pass membrane protein</topology>
    </subcellularLocation>
</comment>
<dbReference type="EMBL" id="CACQ02008140">
    <property type="protein sequence ID" value="CCF45888.1"/>
    <property type="molecule type" value="Genomic_DNA"/>
</dbReference>
<dbReference type="eggNOG" id="KOG1558">
    <property type="taxonomic scope" value="Eukaryota"/>
</dbReference>
<evidence type="ECO:0000313" key="6">
    <source>
        <dbReference type="EMBL" id="CCF45888.1"/>
    </source>
</evidence>
<dbReference type="GO" id="GO:0005886">
    <property type="term" value="C:plasma membrane"/>
    <property type="evidence" value="ECO:0007669"/>
    <property type="project" value="TreeGrafter"/>
</dbReference>
<evidence type="ECO:0000256" key="5">
    <source>
        <dbReference type="SAM" id="Phobius"/>
    </source>
</evidence>
<dbReference type="Proteomes" id="UP000007174">
    <property type="component" value="Unassembled WGS sequence"/>
</dbReference>
<gene>
    <name evidence="6" type="ORF">CH063_14818</name>
</gene>
<feature type="transmembrane region" description="Helical" evidence="5">
    <location>
        <begin position="25"/>
        <end position="51"/>
    </location>
</feature>
<sequence length="90" mass="9437">MVWVPPPIGQAIGLLTRSSYDPESAFGLIIVGVFNAISSGLLLYAALVDLLAEDFLSEEANRLLSSKDKITAFCYVLAGAAGMSVVGIFA</sequence>
<keyword evidence="2 5" id="KW-0812">Transmembrane</keyword>
<protein>
    <submittedName>
        <fullName evidence="6">Uncharacterized protein</fullName>
    </submittedName>
</protein>
<keyword evidence="3 5" id="KW-1133">Transmembrane helix</keyword>
<dbReference type="VEuPathDB" id="FungiDB:CH63R_08057"/>
<evidence type="ECO:0000313" key="7">
    <source>
        <dbReference type="Proteomes" id="UP000007174"/>
    </source>
</evidence>
<dbReference type="PANTHER" id="PTHR11040">
    <property type="entry name" value="ZINC/IRON TRANSPORTER"/>
    <property type="match status" value="1"/>
</dbReference>
<keyword evidence="4 5" id="KW-0472">Membrane</keyword>
<dbReference type="HOGENOM" id="CLU_027089_4_2_1"/>
<organism evidence="6 7">
    <name type="scientific">Colletotrichum higginsianum (strain IMI 349063)</name>
    <name type="common">Crucifer anthracnose fungus</name>
    <dbReference type="NCBI Taxonomy" id="759273"/>
    <lineage>
        <taxon>Eukaryota</taxon>
        <taxon>Fungi</taxon>
        <taxon>Dikarya</taxon>
        <taxon>Ascomycota</taxon>
        <taxon>Pezizomycotina</taxon>
        <taxon>Sordariomycetes</taxon>
        <taxon>Hypocreomycetidae</taxon>
        <taxon>Glomerellales</taxon>
        <taxon>Glomerellaceae</taxon>
        <taxon>Colletotrichum</taxon>
        <taxon>Colletotrichum destructivum species complex</taxon>
    </lineage>
</organism>
<evidence type="ECO:0000256" key="3">
    <source>
        <dbReference type="ARBA" id="ARBA00022989"/>
    </source>
</evidence>
<dbReference type="Pfam" id="PF02535">
    <property type="entry name" value="Zip"/>
    <property type="match status" value="1"/>
</dbReference>
<feature type="transmembrane region" description="Helical" evidence="5">
    <location>
        <begin position="72"/>
        <end position="89"/>
    </location>
</feature>
<name>H1W076_COLHI</name>
<dbReference type="AlphaFoldDB" id="H1W076"/>
<evidence type="ECO:0000256" key="2">
    <source>
        <dbReference type="ARBA" id="ARBA00022692"/>
    </source>
</evidence>